<name>A0A0H4W9L9_9BACT</name>
<dbReference type="PATRIC" id="fig|1379910.4.peg.3988"/>
<evidence type="ECO:0000313" key="2">
    <source>
        <dbReference type="EMBL" id="AKQ47151.1"/>
    </source>
</evidence>
<evidence type="ECO:0000313" key="3">
    <source>
        <dbReference type="Proteomes" id="UP000036458"/>
    </source>
</evidence>
<organism evidence="2 3">
    <name type="scientific">Rufibacter radiotolerans</name>
    <dbReference type="NCBI Taxonomy" id="1379910"/>
    <lineage>
        <taxon>Bacteria</taxon>
        <taxon>Pseudomonadati</taxon>
        <taxon>Bacteroidota</taxon>
        <taxon>Cytophagia</taxon>
        <taxon>Cytophagales</taxon>
        <taxon>Hymenobacteraceae</taxon>
        <taxon>Rufibacter</taxon>
    </lineage>
</organism>
<dbReference type="KEGG" id="ruf:TH63_18300"/>
<dbReference type="Proteomes" id="UP000036458">
    <property type="component" value="Chromosome"/>
</dbReference>
<feature type="region of interest" description="Disordered" evidence="1">
    <location>
        <begin position="115"/>
        <end position="146"/>
    </location>
</feature>
<sequence length="196" mass="21782">MAHADMVFYVDTPLRPPQGGVCVEEALQCFGPVFQKMGLKHIPHTRHAVRGFAIRREPRTKSQPSGIANPPFRNFRIANPEELNFHSPVSSLYLERLACGPVIALLRAINKSRPQGQCEGERRGPAAVSARREQMKQPSIRTQARKDTTRAMAEKEYNTQATPAITPAIANCKHQSEGNRTTSIALTFSAFRSYIG</sequence>
<dbReference type="AlphaFoldDB" id="A0A0H4W9L9"/>
<gene>
    <name evidence="2" type="ORF">TH63_18300</name>
</gene>
<dbReference type="EMBL" id="CP010777">
    <property type="protein sequence ID" value="AKQ47151.1"/>
    <property type="molecule type" value="Genomic_DNA"/>
</dbReference>
<feature type="compositionally biased region" description="Basic and acidic residues" evidence="1">
    <location>
        <begin position="119"/>
        <end position="135"/>
    </location>
</feature>
<protein>
    <submittedName>
        <fullName evidence="2">Uncharacterized protein</fullName>
    </submittedName>
</protein>
<accession>A0A0H4W9L9</accession>
<reference evidence="2 3" key="1">
    <citation type="submission" date="2015-01" db="EMBL/GenBank/DDBJ databases">
        <title>Rufibacter sp./DG31D/ whole genome sequencing.</title>
        <authorList>
            <person name="Kim M.K."/>
            <person name="Srinivasan S."/>
            <person name="Lee J.-J."/>
        </authorList>
    </citation>
    <scope>NUCLEOTIDE SEQUENCE [LARGE SCALE GENOMIC DNA]</scope>
    <source>
        <strain evidence="2 3">DG31D</strain>
    </source>
</reference>
<evidence type="ECO:0000256" key="1">
    <source>
        <dbReference type="SAM" id="MobiDB-lite"/>
    </source>
</evidence>
<keyword evidence="3" id="KW-1185">Reference proteome</keyword>
<proteinExistence type="predicted"/>